<keyword evidence="5" id="KW-0808">Transferase</keyword>
<evidence type="ECO:0000256" key="10">
    <source>
        <dbReference type="ARBA" id="ARBA00024004"/>
    </source>
</evidence>
<dbReference type="InterPro" id="IPR001841">
    <property type="entry name" value="Znf_RING"/>
</dbReference>
<dbReference type="AlphaFoldDB" id="A0A5J5AHX4"/>
<evidence type="ECO:0000256" key="8">
    <source>
        <dbReference type="ARBA" id="ARBA00022786"/>
    </source>
</evidence>
<keyword evidence="8" id="KW-0833">Ubl conjugation pathway</keyword>
<evidence type="ECO:0000256" key="12">
    <source>
        <dbReference type="SAM" id="MobiDB-lite"/>
    </source>
</evidence>
<evidence type="ECO:0000256" key="4">
    <source>
        <dbReference type="ARBA" id="ARBA00012483"/>
    </source>
</evidence>
<dbReference type="PROSITE" id="PS50089">
    <property type="entry name" value="ZF_RING_2"/>
    <property type="match status" value="1"/>
</dbReference>
<name>A0A5J5AHX4_9ASTE</name>
<evidence type="ECO:0000313" key="15">
    <source>
        <dbReference type="EMBL" id="KAA8530633.1"/>
    </source>
</evidence>
<dbReference type="CDD" id="cd16571">
    <property type="entry name" value="RING-HC_SIAHs"/>
    <property type="match status" value="1"/>
</dbReference>
<keyword evidence="6" id="KW-0479">Metal-binding</keyword>
<keyword evidence="16" id="KW-1185">Reference proteome</keyword>
<evidence type="ECO:0000256" key="3">
    <source>
        <dbReference type="ARBA" id="ARBA00009119"/>
    </source>
</evidence>
<dbReference type="InterPro" id="IPR049548">
    <property type="entry name" value="Sina-like_RING"/>
</dbReference>
<accession>A0A5J5AHX4</accession>
<evidence type="ECO:0000256" key="1">
    <source>
        <dbReference type="ARBA" id="ARBA00000900"/>
    </source>
</evidence>
<organism evidence="15 16">
    <name type="scientific">Nyssa sinensis</name>
    <dbReference type="NCBI Taxonomy" id="561372"/>
    <lineage>
        <taxon>Eukaryota</taxon>
        <taxon>Viridiplantae</taxon>
        <taxon>Streptophyta</taxon>
        <taxon>Embryophyta</taxon>
        <taxon>Tracheophyta</taxon>
        <taxon>Spermatophyta</taxon>
        <taxon>Magnoliopsida</taxon>
        <taxon>eudicotyledons</taxon>
        <taxon>Gunneridae</taxon>
        <taxon>Pentapetalae</taxon>
        <taxon>asterids</taxon>
        <taxon>Cornales</taxon>
        <taxon>Nyssaceae</taxon>
        <taxon>Nyssa</taxon>
    </lineage>
</organism>
<dbReference type="InterPro" id="IPR013010">
    <property type="entry name" value="Znf_SIAH"/>
</dbReference>
<dbReference type="OrthoDB" id="4788989at2759"/>
<dbReference type="Pfam" id="PF21361">
    <property type="entry name" value="Sina_ZnF"/>
    <property type="match status" value="1"/>
</dbReference>
<protein>
    <recommendedName>
        <fullName evidence="4">RING-type E3 ubiquitin transferase</fullName>
        <ecNumber evidence="4">2.3.2.27</ecNumber>
    </recommendedName>
</protein>
<dbReference type="Pfam" id="PF21362">
    <property type="entry name" value="Sina_RING"/>
    <property type="match status" value="1"/>
</dbReference>
<keyword evidence="9" id="KW-0862">Zinc</keyword>
<evidence type="ECO:0000256" key="11">
    <source>
        <dbReference type="PROSITE-ProRule" id="PRU00455"/>
    </source>
</evidence>
<evidence type="ECO:0000256" key="5">
    <source>
        <dbReference type="ARBA" id="ARBA00022679"/>
    </source>
</evidence>
<evidence type="ECO:0000259" key="13">
    <source>
        <dbReference type="PROSITE" id="PS50089"/>
    </source>
</evidence>
<evidence type="ECO:0000259" key="14">
    <source>
        <dbReference type="PROSITE" id="PS51081"/>
    </source>
</evidence>
<feature type="compositionally biased region" description="Acidic residues" evidence="12">
    <location>
        <begin position="20"/>
        <end position="50"/>
    </location>
</feature>
<evidence type="ECO:0000313" key="16">
    <source>
        <dbReference type="Proteomes" id="UP000325577"/>
    </source>
</evidence>
<dbReference type="GO" id="GO:0061630">
    <property type="term" value="F:ubiquitin protein ligase activity"/>
    <property type="evidence" value="ECO:0007669"/>
    <property type="project" value="UniProtKB-EC"/>
</dbReference>
<gene>
    <name evidence="15" type="ORF">F0562_005433</name>
</gene>
<comment type="similarity">
    <text evidence="3">Belongs to the SINA (Seven in absentia) family.</text>
</comment>
<proteinExistence type="inferred from homology"/>
<keyword evidence="7 11" id="KW-0863">Zinc-finger</keyword>
<evidence type="ECO:0000256" key="9">
    <source>
        <dbReference type="ARBA" id="ARBA00022833"/>
    </source>
</evidence>
<feature type="region of interest" description="Disordered" evidence="12">
    <location>
        <begin position="19"/>
        <end position="50"/>
    </location>
</feature>
<dbReference type="PANTHER" id="PTHR46632:SF16">
    <property type="entry name" value="E3 UBIQUITIN-PROTEIN LIGASE SINA-LIKE 10"/>
    <property type="match status" value="1"/>
</dbReference>
<dbReference type="EMBL" id="CM018043">
    <property type="protein sequence ID" value="KAA8530633.1"/>
    <property type="molecule type" value="Genomic_DNA"/>
</dbReference>
<dbReference type="PROSITE" id="PS51081">
    <property type="entry name" value="ZF_SIAH"/>
    <property type="match status" value="1"/>
</dbReference>
<dbReference type="InterPro" id="IPR013083">
    <property type="entry name" value="Znf_RING/FYVE/PHD"/>
</dbReference>
<evidence type="ECO:0000256" key="2">
    <source>
        <dbReference type="ARBA" id="ARBA00004906"/>
    </source>
</evidence>
<dbReference type="Gene3D" id="3.30.40.10">
    <property type="entry name" value="Zinc/RING finger domain, C3HC4 (zinc finger)"/>
    <property type="match status" value="1"/>
</dbReference>
<dbReference type="SUPFAM" id="SSF49599">
    <property type="entry name" value="TRAF domain-like"/>
    <property type="match status" value="1"/>
</dbReference>
<dbReference type="Proteomes" id="UP000325577">
    <property type="component" value="Linkage Group LG2"/>
</dbReference>
<reference evidence="15 16" key="1">
    <citation type="submission" date="2019-09" db="EMBL/GenBank/DDBJ databases">
        <title>A chromosome-level genome assembly of the Chinese tupelo Nyssa sinensis.</title>
        <authorList>
            <person name="Yang X."/>
            <person name="Kang M."/>
            <person name="Yang Y."/>
            <person name="Xiong H."/>
            <person name="Wang M."/>
            <person name="Zhang Z."/>
            <person name="Wang Z."/>
            <person name="Wu H."/>
            <person name="Ma T."/>
            <person name="Liu J."/>
            <person name="Xi Z."/>
        </authorList>
    </citation>
    <scope>NUCLEOTIDE SEQUENCE [LARGE SCALE GENOMIC DNA]</scope>
    <source>
        <strain evidence="15">J267</strain>
        <tissue evidence="15">Leaf</tissue>
    </source>
</reference>
<dbReference type="GO" id="GO:0008270">
    <property type="term" value="F:zinc ion binding"/>
    <property type="evidence" value="ECO:0007669"/>
    <property type="project" value="UniProtKB-KW"/>
</dbReference>
<sequence>MFQYRENARGPSCLQLLFKEEEDEDEDEDEESEGVPTEYEEEEVEEEEEGSISVILTQPDVLDCPICLDSLSIPVFQCENGHIACCSCCIKVLNKCPSCFRPTGYIRCRAIEKVLESVKVRCSNVKYGCKQTLSYSKKLGHEETCMYAPCSCPLPDCDFVGSSMHLSLHFRTKHPNSANHFYYDRLFPISLEMGQKQLILQEQSEGIIFILNNGAERIGNVVNVSCIGPTALKRGFSYDLMARHEGSSVMLQSFTEFVPSWIEHHPQKVFLLVPSDFIGSRRQLNLELCIRRHHESPAQI</sequence>
<comment type="pathway">
    <text evidence="2">Protein modification; protein ubiquitination.</text>
</comment>
<feature type="domain" description="RING-type" evidence="13">
    <location>
        <begin position="64"/>
        <end position="99"/>
    </location>
</feature>
<evidence type="ECO:0000256" key="7">
    <source>
        <dbReference type="ARBA" id="ARBA00022771"/>
    </source>
</evidence>
<evidence type="ECO:0000256" key="6">
    <source>
        <dbReference type="ARBA" id="ARBA00022723"/>
    </source>
</evidence>
<dbReference type="EC" id="2.3.2.27" evidence="4"/>
<feature type="domain" description="SIAH-type" evidence="14">
    <location>
        <begin position="117"/>
        <end position="175"/>
    </location>
</feature>
<dbReference type="PANTHER" id="PTHR46632">
    <property type="entry name" value="E3 UBIQUITIN-PROTEIN LIGASE SINA-LIKE 4"/>
    <property type="match status" value="1"/>
</dbReference>
<dbReference type="GO" id="GO:0016567">
    <property type="term" value="P:protein ubiquitination"/>
    <property type="evidence" value="ECO:0007669"/>
    <property type="project" value="UniProtKB-UniPathway"/>
</dbReference>
<dbReference type="UniPathway" id="UPA00143"/>
<comment type="function">
    <text evidence="10">E3 ubiquitin-protein ligase that mediates ubiquitination and subsequent proteasomal degradation of target proteins. E3 ubiquitin ligases accept ubiquitin from an E2 ubiquitin-conjugating enzyme in the form of a thioester and then directly transfers the ubiquitin to targeted substrates. It probably triggers the ubiquitin-mediated degradation of different substrates.</text>
</comment>
<dbReference type="InterPro" id="IPR044286">
    <property type="entry name" value="SINL_plant"/>
</dbReference>
<comment type="catalytic activity">
    <reaction evidence="1">
        <text>S-ubiquitinyl-[E2 ubiquitin-conjugating enzyme]-L-cysteine + [acceptor protein]-L-lysine = [E2 ubiquitin-conjugating enzyme]-L-cysteine + N(6)-ubiquitinyl-[acceptor protein]-L-lysine.</text>
        <dbReference type="EC" id="2.3.2.27"/>
    </reaction>
</comment>